<sequence>MEQDRRHVYAARVYAVRQRDGNRTTMLAKSRFVCVIWRCRQARSNGGHAAPPFLCPHHCRQQSTESVRTNAAERGYRPKCVSAGGVCGSLDCCSGRVRVLYAVACEAERISAGNGSGGPVFCGSCMPGHTQTGSMAPDSAGSLPSGARRMSWHARPGTFESPVRLAPQGVRAGSGHTFWPGSKVAA</sequence>
<accession>A0A6A2V6V6</accession>
<reference evidence="1 2" key="1">
    <citation type="submission" date="2019-09" db="EMBL/GenBank/DDBJ databases">
        <title>Characterization of the phylogenetic diversity of two novel species belonging to the genus Bifidobacterium: Bifidobacterium cebidarum sp. nov. and Bifidobacterium leontopitheci sp. nov.</title>
        <authorList>
            <person name="Lugli G.A."/>
            <person name="Duranti S."/>
            <person name="Milani C."/>
            <person name="Turroni F."/>
            <person name="Ventura M."/>
        </authorList>
    </citation>
    <scope>NUCLEOTIDE SEQUENCE [LARGE SCALE GENOMIC DNA]</scope>
    <source>
        <strain evidence="1 2">DSM 100238</strain>
    </source>
</reference>
<dbReference type="AlphaFoldDB" id="A0A6A2V6V6"/>
<gene>
    <name evidence="1" type="ORF">DSM100238_1496</name>
</gene>
<evidence type="ECO:0000313" key="1">
    <source>
        <dbReference type="EMBL" id="KAB8296472.1"/>
    </source>
</evidence>
<comment type="caution">
    <text evidence="1">The sequence shown here is derived from an EMBL/GenBank/DDBJ whole genome shotgun (WGS) entry which is preliminary data.</text>
</comment>
<organism evidence="1 2">
    <name type="scientific">Bifidobacterium apri</name>
    <dbReference type="NCBI Taxonomy" id="1769423"/>
    <lineage>
        <taxon>Bacteria</taxon>
        <taxon>Bacillati</taxon>
        <taxon>Actinomycetota</taxon>
        <taxon>Actinomycetes</taxon>
        <taxon>Bifidobacteriales</taxon>
        <taxon>Bifidobacteriaceae</taxon>
        <taxon>Bifidobacterium</taxon>
    </lineage>
</organism>
<name>A0A6A2V6V6_9BIFI</name>
<protein>
    <submittedName>
        <fullName evidence="1">Uncharacterized protein</fullName>
    </submittedName>
</protein>
<evidence type="ECO:0000313" key="2">
    <source>
        <dbReference type="Proteomes" id="UP000440041"/>
    </source>
</evidence>
<proteinExistence type="predicted"/>
<dbReference type="EMBL" id="WBSO01000013">
    <property type="protein sequence ID" value="KAB8296472.1"/>
    <property type="molecule type" value="Genomic_DNA"/>
</dbReference>
<dbReference type="Proteomes" id="UP000440041">
    <property type="component" value="Unassembled WGS sequence"/>
</dbReference>
<keyword evidence="2" id="KW-1185">Reference proteome</keyword>